<evidence type="ECO:0000256" key="6">
    <source>
        <dbReference type="ARBA" id="ARBA00022777"/>
    </source>
</evidence>
<dbReference type="SUPFAM" id="SSF55874">
    <property type="entry name" value="ATPase domain of HSP90 chaperone/DNA topoisomerase II/histidine kinase"/>
    <property type="match status" value="1"/>
</dbReference>
<dbReference type="InterPro" id="IPR011006">
    <property type="entry name" value="CheY-like_superfamily"/>
</dbReference>
<reference evidence="10 11" key="1">
    <citation type="submission" date="2024-02" db="EMBL/GenBank/DDBJ databases">
        <title>Full genome sequence of Sphingomonas kaistensis.</title>
        <authorList>
            <person name="Poletto B.L."/>
            <person name="Silva G."/>
            <person name="Galante D."/>
            <person name="Campos K.R."/>
            <person name="Santos M.B.N."/>
            <person name="Sacchi C.T."/>
        </authorList>
    </citation>
    <scope>NUCLEOTIDE SEQUENCE [LARGE SCALE GENOMIC DNA]</scope>
    <source>
        <strain evidence="10 11">MA4R</strain>
    </source>
</reference>
<dbReference type="RefSeq" id="WP_338505439.1">
    <property type="nucleotide sequence ID" value="NZ_CP145607.1"/>
</dbReference>
<dbReference type="Gene3D" id="3.30.565.10">
    <property type="entry name" value="Histidine kinase-like ATPase, C-terminal domain"/>
    <property type="match status" value="1"/>
</dbReference>
<evidence type="ECO:0000259" key="9">
    <source>
        <dbReference type="PROSITE" id="PS50110"/>
    </source>
</evidence>
<dbReference type="PROSITE" id="PS50110">
    <property type="entry name" value="RESPONSE_REGULATORY"/>
    <property type="match status" value="1"/>
</dbReference>
<dbReference type="SMART" id="SM00911">
    <property type="entry name" value="HWE_HK"/>
    <property type="match status" value="1"/>
</dbReference>
<keyword evidence="4" id="KW-0808">Transferase</keyword>
<dbReference type="PANTHER" id="PTHR41523">
    <property type="entry name" value="TWO-COMPONENT SYSTEM SENSOR PROTEIN"/>
    <property type="match status" value="1"/>
</dbReference>
<comment type="catalytic activity">
    <reaction evidence="1">
        <text>ATP + protein L-histidine = ADP + protein N-phospho-L-histidine.</text>
        <dbReference type="EC" id="2.7.13.3"/>
    </reaction>
</comment>
<protein>
    <recommendedName>
        <fullName evidence="2">histidine kinase</fullName>
        <ecNumber evidence="2">2.7.13.3</ecNumber>
    </recommendedName>
</protein>
<accession>A0ABZ2G3S6</accession>
<dbReference type="Pfam" id="PF07536">
    <property type="entry name" value="HWE_HK"/>
    <property type="match status" value="1"/>
</dbReference>
<evidence type="ECO:0000313" key="10">
    <source>
        <dbReference type="EMBL" id="WWM71771.1"/>
    </source>
</evidence>
<evidence type="ECO:0000256" key="5">
    <source>
        <dbReference type="ARBA" id="ARBA00022741"/>
    </source>
</evidence>
<keyword evidence="3 8" id="KW-0597">Phosphoprotein</keyword>
<keyword evidence="7" id="KW-0067">ATP-binding</keyword>
<name>A0ABZ2G3S6_9SPHN</name>
<dbReference type="EC" id="2.7.13.3" evidence="2"/>
<dbReference type="GO" id="GO:0016301">
    <property type="term" value="F:kinase activity"/>
    <property type="evidence" value="ECO:0007669"/>
    <property type="project" value="UniProtKB-KW"/>
</dbReference>
<dbReference type="Proteomes" id="UP001382935">
    <property type="component" value="Chromosome"/>
</dbReference>
<evidence type="ECO:0000256" key="3">
    <source>
        <dbReference type="ARBA" id="ARBA00022553"/>
    </source>
</evidence>
<evidence type="ECO:0000256" key="4">
    <source>
        <dbReference type="ARBA" id="ARBA00022679"/>
    </source>
</evidence>
<gene>
    <name evidence="10" type="ORF">V6R86_06755</name>
</gene>
<feature type="domain" description="Response regulatory" evidence="9">
    <location>
        <begin position="217"/>
        <end position="328"/>
    </location>
</feature>
<organism evidence="10 11">
    <name type="scientific">Sphingomonas kaistensis</name>
    <dbReference type="NCBI Taxonomy" id="298708"/>
    <lineage>
        <taxon>Bacteria</taxon>
        <taxon>Pseudomonadati</taxon>
        <taxon>Pseudomonadota</taxon>
        <taxon>Alphaproteobacteria</taxon>
        <taxon>Sphingomonadales</taxon>
        <taxon>Sphingomonadaceae</taxon>
        <taxon>Sphingomonas</taxon>
    </lineage>
</organism>
<sequence>MAELNHRVRNILGLIVGLVRQCADGAADIASFSEEVNTRVLALARAHDQLTSNGWGARSITRMIEVEAGAYLGVKAERVHITGDDAAIEPDAFATVALVVHELITNAAKYGAFRDSHGVVRIHLECDDDYGLSLTWKEEGGKIVTEPTRRGFGSTIIERAIPHELGGSAEVFFEPDGLRASLFIPRNYVTKCEQSEASEVAAIKPVKGSTLERLEGEVLLVEDNLLIALETEGMLLSIGASDVQVCSNVSSALDYLSSHRPTFAILDYNLGKEQSVKVAERLAALQIPFIFATGYGDSTMIDPKFRDRPILTKPYSAVNVLSGFERAS</sequence>
<dbReference type="Gene3D" id="3.40.50.2300">
    <property type="match status" value="1"/>
</dbReference>
<evidence type="ECO:0000256" key="2">
    <source>
        <dbReference type="ARBA" id="ARBA00012438"/>
    </source>
</evidence>
<evidence type="ECO:0000313" key="11">
    <source>
        <dbReference type="Proteomes" id="UP001382935"/>
    </source>
</evidence>
<proteinExistence type="predicted"/>
<dbReference type="InterPro" id="IPR001789">
    <property type="entry name" value="Sig_transdc_resp-reg_receiver"/>
</dbReference>
<evidence type="ECO:0000256" key="1">
    <source>
        <dbReference type="ARBA" id="ARBA00000085"/>
    </source>
</evidence>
<dbReference type="EMBL" id="CP145607">
    <property type="protein sequence ID" value="WWM71771.1"/>
    <property type="molecule type" value="Genomic_DNA"/>
</dbReference>
<evidence type="ECO:0000256" key="8">
    <source>
        <dbReference type="PROSITE-ProRule" id="PRU00169"/>
    </source>
</evidence>
<dbReference type="SMART" id="SM00448">
    <property type="entry name" value="REC"/>
    <property type="match status" value="1"/>
</dbReference>
<keyword evidence="11" id="KW-1185">Reference proteome</keyword>
<dbReference type="SUPFAM" id="SSF52172">
    <property type="entry name" value="CheY-like"/>
    <property type="match status" value="1"/>
</dbReference>
<feature type="modified residue" description="4-aspartylphosphate" evidence="8">
    <location>
        <position position="267"/>
    </location>
</feature>
<keyword evidence="6 10" id="KW-0418">Kinase</keyword>
<dbReference type="InterPro" id="IPR011102">
    <property type="entry name" value="Sig_transdc_His_kinase_HWE"/>
</dbReference>
<dbReference type="InterPro" id="IPR036890">
    <property type="entry name" value="HATPase_C_sf"/>
</dbReference>
<evidence type="ECO:0000256" key="7">
    <source>
        <dbReference type="ARBA" id="ARBA00022840"/>
    </source>
</evidence>
<keyword evidence="5" id="KW-0547">Nucleotide-binding</keyword>
<dbReference type="PANTHER" id="PTHR41523:SF7">
    <property type="entry name" value="HISTIDINE KINASE"/>
    <property type="match status" value="1"/>
</dbReference>